<dbReference type="Gene3D" id="2.120.10.30">
    <property type="entry name" value="TolB, C-terminal domain"/>
    <property type="match status" value="1"/>
</dbReference>
<dbReference type="Proteomes" id="UP000623467">
    <property type="component" value="Unassembled WGS sequence"/>
</dbReference>
<dbReference type="PANTHER" id="PTHR42060">
    <property type="entry name" value="NHL REPEAT-CONTAINING PROTEIN-RELATED"/>
    <property type="match status" value="1"/>
</dbReference>
<dbReference type="InterPro" id="IPR052998">
    <property type="entry name" value="Hetero-Diels-Alderase-like"/>
</dbReference>
<name>A0A8H6XNR2_9AGAR</name>
<evidence type="ECO:0008006" key="3">
    <source>
        <dbReference type="Google" id="ProtNLM"/>
    </source>
</evidence>
<evidence type="ECO:0000313" key="1">
    <source>
        <dbReference type="EMBL" id="KAF7343625.1"/>
    </source>
</evidence>
<dbReference type="InterPro" id="IPR011042">
    <property type="entry name" value="6-blade_b-propeller_TolB-like"/>
</dbReference>
<sequence>MIPKLDHFLASWALPGIKSFSFTVGVDGGLWHGCTVAPSTPFKASDPSGLGGLRSPSHVIGVAIYSNFLATSSPWCNHAYIEARRLSAVLFCTLSSAADTHRTTHHAVVQKLRGRASDGAIVARNPQNGVWLGPQEASGTSYRQGKNTYYARGAYTSQQLTETFKSYCVNFLFLLELVGCGMATFPTQLIFQTPDGQALENLAVRPSSKLLITSTASPTLFTLDPTAANPTLDEVFTFPNASGLTGIAEYRPDVYAIAASVINTTSIMTAPGSVAIWSLDFTSGGTPTARRAARIPQSMLPNGLSTVPGHPDLVLLADSILGEAFEVNVRTGAVRVLIQDAAMTPIGPTGPAPVLGIDGLHVRDGLLYFTNAQRQTFSRVPLVNGTVEALGSGEFDDFTFDNEGRVWVATNPGGLTLFTPLNNGTFEEELVVDTVLNETSSAAFGRDGARETKILYLTTRAGQLVAVDTSGGDA</sequence>
<reference evidence="1" key="1">
    <citation type="submission" date="2020-05" db="EMBL/GenBank/DDBJ databases">
        <title>Mycena genomes resolve the evolution of fungal bioluminescence.</title>
        <authorList>
            <person name="Tsai I.J."/>
        </authorList>
    </citation>
    <scope>NUCLEOTIDE SEQUENCE</scope>
    <source>
        <strain evidence="1">160909Yilan</strain>
    </source>
</reference>
<dbReference type="SUPFAM" id="SSF63829">
    <property type="entry name" value="Calcium-dependent phosphotriesterase"/>
    <property type="match status" value="1"/>
</dbReference>
<comment type="caution">
    <text evidence="1">The sequence shown here is derived from an EMBL/GenBank/DDBJ whole genome shotgun (WGS) entry which is preliminary data.</text>
</comment>
<organism evidence="1 2">
    <name type="scientific">Mycena sanguinolenta</name>
    <dbReference type="NCBI Taxonomy" id="230812"/>
    <lineage>
        <taxon>Eukaryota</taxon>
        <taxon>Fungi</taxon>
        <taxon>Dikarya</taxon>
        <taxon>Basidiomycota</taxon>
        <taxon>Agaricomycotina</taxon>
        <taxon>Agaricomycetes</taxon>
        <taxon>Agaricomycetidae</taxon>
        <taxon>Agaricales</taxon>
        <taxon>Marasmiineae</taxon>
        <taxon>Mycenaceae</taxon>
        <taxon>Mycena</taxon>
    </lineage>
</organism>
<proteinExistence type="predicted"/>
<protein>
    <recommendedName>
        <fullName evidence="3">SMP-30/Gluconolactonase/LRE-like region domain-containing protein</fullName>
    </recommendedName>
</protein>
<evidence type="ECO:0000313" key="2">
    <source>
        <dbReference type="Proteomes" id="UP000623467"/>
    </source>
</evidence>
<accession>A0A8H6XNR2</accession>
<dbReference type="PANTHER" id="PTHR42060:SF1">
    <property type="entry name" value="NHL REPEAT-CONTAINING PROTEIN"/>
    <property type="match status" value="1"/>
</dbReference>
<dbReference type="EMBL" id="JACAZH010000023">
    <property type="protein sequence ID" value="KAF7343625.1"/>
    <property type="molecule type" value="Genomic_DNA"/>
</dbReference>
<keyword evidence="2" id="KW-1185">Reference proteome</keyword>
<dbReference type="AlphaFoldDB" id="A0A8H6XNR2"/>
<dbReference type="OrthoDB" id="2896642at2759"/>
<gene>
    <name evidence="1" type="ORF">MSAN_01983100</name>
</gene>